<protein>
    <recommendedName>
        <fullName evidence="3">Right handed beta helix domain-containing protein</fullName>
    </recommendedName>
</protein>
<sequence>MSPDGLVLPRARNYSARGVGAEVVAWRGGGRWFTQRANDTLQFDPSTGGQGGEGMTSAGQWYVENVLEEVDSAEEFFHDLAAGRLYYDFNASAPGAAPSEPQVWEATTTRALLSHVGTKARPAVGLTGTEGATVAQCHLTRLDGNGVFLSGYNRNATITANEASWVGASAFAAWGWTSRCLNGNCSVRLPYPVGPDGRGGEQPRHTTISHNLAVTTQTTLRGNVHFNGDVQRVCNGIRFNGPRAGINFNDGFGGGDVVERNLLANTVRESGDHGRAHSGGSPFNSWDRLPYITTVRSGVPSEAIDTDDGSAYYKVYRNFFLYAAHGLKSDFNGHDTQAYENVYAYVSDCWGPAGKMWLKTGANNTFRDNACIANSDEGGFASDCAGATPVNLTITRNRVFNRRGTLKVKLCDASNTVKSLPEDSEVIAMGLEAIA</sequence>
<dbReference type="GeneID" id="17266200"/>
<dbReference type="PaxDb" id="2903-EOD20633"/>
<organism evidence="1 2">
    <name type="scientific">Emiliania huxleyi (strain CCMP1516)</name>
    <dbReference type="NCBI Taxonomy" id="280463"/>
    <lineage>
        <taxon>Eukaryota</taxon>
        <taxon>Haptista</taxon>
        <taxon>Haptophyta</taxon>
        <taxon>Prymnesiophyceae</taxon>
        <taxon>Isochrysidales</taxon>
        <taxon>Noelaerhabdaceae</taxon>
        <taxon>Emiliania</taxon>
    </lineage>
</organism>
<reference evidence="1" key="2">
    <citation type="submission" date="2024-10" db="UniProtKB">
        <authorList>
            <consortium name="EnsemblProtists"/>
        </authorList>
    </citation>
    <scope>IDENTIFICATION</scope>
</reference>
<reference evidence="2" key="1">
    <citation type="journal article" date="2013" name="Nature">
        <title>Pan genome of the phytoplankton Emiliania underpins its global distribution.</title>
        <authorList>
            <person name="Read B.A."/>
            <person name="Kegel J."/>
            <person name="Klute M.J."/>
            <person name="Kuo A."/>
            <person name="Lefebvre S.C."/>
            <person name="Maumus F."/>
            <person name="Mayer C."/>
            <person name="Miller J."/>
            <person name="Monier A."/>
            <person name="Salamov A."/>
            <person name="Young J."/>
            <person name="Aguilar M."/>
            <person name="Claverie J.M."/>
            <person name="Frickenhaus S."/>
            <person name="Gonzalez K."/>
            <person name="Herman E.K."/>
            <person name="Lin Y.C."/>
            <person name="Napier J."/>
            <person name="Ogata H."/>
            <person name="Sarno A.F."/>
            <person name="Shmutz J."/>
            <person name="Schroeder D."/>
            <person name="de Vargas C."/>
            <person name="Verret F."/>
            <person name="von Dassow P."/>
            <person name="Valentin K."/>
            <person name="Van de Peer Y."/>
            <person name="Wheeler G."/>
            <person name="Dacks J.B."/>
            <person name="Delwiche C.F."/>
            <person name="Dyhrman S.T."/>
            <person name="Glockner G."/>
            <person name="John U."/>
            <person name="Richards T."/>
            <person name="Worden A.Z."/>
            <person name="Zhang X."/>
            <person name="Grigoriev I.V."/>
            <person name="Allen A.E."/>
            <person name="Bidle K."/>
            <person name="Borodovsky M."/>
            <person name="Bowler C."/>
            <person name="Brownlee C."/>
            <person name="Cock J.M."/>
            <person name="Elias M."/>
            <person name="Gladyshev V.N."/>
            <person name="Groth M."/>
            <person name="Guda C."/>
            <person name="Hadaegh A."/>
            <person name="Iglesias-Rodriguez M.D."/>
            <person name="Jenkins J."/>
            <person name="Jones B.M."/>
            <person name="Lawson T."/>
            <person name="Leese F."/>
            <person name="Lindquist E."/>
            <person name="Lobanov A."/>
            <person name="Lomsadze A."/>
            <person name="Malik S.B."/>
            <person name="Marsh M.E."/>
            <person name="Mackinder L."/>
            <person name="Mock T."/>
            <person name="Mueller-Roeber B."/>
            <person name="Pagarete A."/>
            <person name="Parker M."/>
            <person name="Probert I."/>
            <person name="Quesneville H."/>
            <person name="Raines C."/>
            <person name="Rensing S.A."/>
            <person name="Riano-Pachon D.M."/>
            <person name="Richier S."/>
            <person name="Rokitta S."/>
            <person name="Shiraiwa Y."/>
            <person name="Soanes D.M."/>
            <person name="van der Giezen M."/>
            <person name="Wahlund T.M."/>
            <person name="Williams B."/>
            <person name="Wilson W."/>
            <person name="Wolfe G."/>
            <person name="Wurch L.L."/>
        </authorList>
    </citation>
    <scope>NUCLEOTIDE SEQUENCE</scope>
</reference>
<name>A0A0D3JAU8_EMIH1</name>
<dbReference type="RefSeq" id="XP_005773062.1">
    <property type="nucleotide sequence ID" value="XM_005773005.1"/>
</dbReference>
<evidence type="ECO:0000313" key="1">
    <source>
        <dbReference type="EnsemblProtists" id="EOD20633"/>
    </source>
</evidence>
<evidence type="ECO:0008006" key="3">
    <source>
        <dbReference type="Google" id="ProtNLM"/>
    </source>
</evidence>
<dbReference type="HOGENOM" id="CLU_630806_0_0_1"/>
<dbReference type="Proteomes" id="UP000013827">
    <property type="component" value="Unassembled WGS sequence"/>
</dbReference>
<keyword evidence="2" id="KW-1185">Reference proteome</keyword>
<evidence type="ECO:0000313" key="2">
    <source>
        <dbReference type="Proteomes" id="UP000013827"/>
    </source>
</evidence>
<accession>A0A0D3JAU8</accession>
<dbReference type="KEGG" id="ehx:EMIHUDRAFT_241996"/>
<dbReference type="STRING" id="2903.R1CD19"/>
<proteinExistence type="predicted"/>
<dbReference type="EnsemblProtists" id="EOD20633">
    <property type="protein sequence ID" value="EOD20633"/>
    <property type="gene ID" value="EMIHUDRAFT_241996"/>
</dbReference>
<dbReference type="AlphaFoldDB" id="A0A0D3JAU8"/>